<keyword evidence="16" id="KW-1185">Reference proteome</keyword>
<evidence type="ECO:0000256" key="6">
    <source>
        <dbReference type="ARBA" id="ARBA00022692"/>
    </source>
</evidence>
<keyword evidence="11 12" id="KW-0472">Membrane</keyword>
<keyword evidence="8 12" id="KW-0630">Potassium</keyword>
<evidence type="ECO:0000256" key="1">
    <source>
        <dbReference type="ARBA" id="ARBA00004141"/>
    </source>
</evidence>
<dbReference type="Pfam" id="PF22776">
    <property type="entry name" value="K_trans_C"/>
    <property type="match status" value="1"/>
</dbReference>
<comment type="function">
    <text evidence="12">Transport of potassium into the cell. Likely operates as a K(+):H(+) symporter.</text>
</comment>
<keyword evidence="9 12" id="KW-1133">Transmembrane helix</keyword>
<dbReference type="InterPro" id="IPR003855">
    <property type="entry name" value="K+_transporter"/>
</dbReference>
<dbReference type="InterPro" id="IPR023051">
    <property type="entry name" value="Kup"/>
</dbReference>
<name>A0A3Q9G4I6_9ACTO</name>
<feature type="domain" description="K+ potassium transporter C-terminal" evidence="14">
    <location>
        <begin position="469"/>
        <end position="622"/>
    </location>
</feature>
<feature type="transmembrane region" description="Helical" evidence="12">
    <location>
        <begin position="362"/>
        <end position="383"/>
    </location>
</feature>
<feature type="transmembrane region" description="Helical" evidence="12">
    <location>
        <begin position="335"/>
        <end position="356"/>
    </location>
</feature>
<evidence type="ECO:0000256" key="8">
    <source>
        <dbReference type="ARBA" id="ARBA00022958"/>
    </source>
</evidence>
<feature type="transmembrane region" description="Helical" evidence="12">
    <location>
        <begin position="285"/>
        <end position="307"/>
    </location>
</feature>
<protein>
    <recommendedName>
        <fullName evidence="12">Probable potassium transport system protein Kup</fullName>
    </recommendedName>
</protein>
<evidence type="ECO:0000256" key="11">
    <source>
        <dbReference type="ARBA" id="ARBA00023136"/>
    </source>
</evidence>
<evidence type="ECO:0000256" key="9">
    <source>
        <dbReference type="ARBA" id="ARBA00022989"/>
    </source>
</evidence>
<evidence type="ECO:0000256" key="10">
    <source>
        <dbReference type="ARBA" id="ARBA00023065"/>
    </source>
</evidence>
<feature type="transmembrane region" description="Helical" evidence="12">
    <location>
        <begin position="243"/>
        <end position="265"/>
    </location>
</feature>
<keyword evidence="4 12" id="KW-1003">Cell membrane</keyword>
<dbReference type="EMBL" id="CP034593">
    <property type="protein sequence ID" value="AZQ77215.1"/>
    <property type="molecule type" value="Genomic_DNA"/>
</dbReference>
<feature type="domain" description="K+ potassium transporter integral membrane" evidence="13">
    <location>
        <begin position="11"/>
        <end position="452"/>
    </location>
</feature>
<dbReference type="OrthoDB" id="9805577at2"/>
<dbReference type="PANTHER" id="PTHR30540">
    <property type="entry name" value="OSMOTIC STRESS POTASSIUM TRANSPORTER"/>
    <property type="match status" value="1"/>
</dbReference>
<feature type="transmembrane region" description="Helical" evidence="12">
    <location>
        <begin position="99"/>
        <end position="121"/>
    </location>
</feature>
<evidence type="ECO:0000313" key="15">
    <source>
        <dbReference type="EMBL" id="AZQ77215.1"/>
    </source>
</evidence>
<dbReference type="PANTHER" id="PTHR30540:SF79">
    <property type="entry name" value="LOW AFFINITY POTASSIUM TRANSPORT SYSTEM PROTEIN KUP"/>
    <property type="match status" value="1"/>
</dbReference>
<evidence type="ECO:0000256" key="2">
    <source>
        <dbReference type="ARBA" id="ARBA00007019"/>
    </source>
</evidence>
<evidence type="ECO:0000256" key="4">
    <source>
        <dbReference type="ARBA" id="ARBA00022475"/>
    </source>
</evidence>
<feature type="transmembrane region" description="Helical" evidence="12">
    <location>
        <begin position="166"/>
        <end position="186"/>
    </location>
</feature>
<keyword evidence="6 12" id="KW-0812">Transmembrane</keyword>
<feature type="transmembrane region" description="Helical" evidence="12">
    <location>
        <begin position="46"/>
        <end position="73"/>
    </location>
</feature>
<dbReference type="GO" id="GO:0015079">
    <property type="term" value="F:potassium ion transmembrane transporter activity"/>
    <property type="evidence" value="ECO:0007669"/>
    <property type="project" value="UniProtKB-UniRule"/>
</dbReference>
<evidence type="ECO:0000259" key="13">
    <source>
        <dbReference type="Pfam" id="PF02705"/>
    </source>
</evidence>
<feature type="transmembrane region" description="Helical" evidence="12">
    <location>
        <begin position="421"/>
        <end position="438"/>
    </location>
</feature>
<accession>A0A3Q9G4I6</accession>
<feature type="transmembrane region" description="Helical" evidence="12">
    <location>
        <begin position="141"/>
        <end position="159"/>
    </location>
</feature>
<evidence type="ECO:0000256" key="3">
    <source>
        <dbReference type="ARBA" id="ARBA00022448"/>
    </source>
</evidence>
<dbReference type="GO" id="GO:0005886">
    <property type="term" value="C:plasma membrane"/>
    <property type="evidence" value="ECO:0007669"/>
    <property type="project" value="UniProtKB-SubCell"/>
</dbReference>
<evidence type="ECO:0000259" key="14">
    <source>
        <dbReference type="Pfam" id="PF22776"/>
    </source>
</evidence>
<evidence type="ECO:0000256" key="7">
    <source>
        <dbReference type="ARBA" id="ARBA00022847"/>
    </source>
</evidence>
<evidence type="ECO:0000256" key="12">
    <source>
        <dbReference type="HAMAP-Rule" id="MF_01522"/>
    </source>
</evidence>
<evidence type="ECO:0000256" key="5">
    <source>
        <dbReference type="ARBA" id="ARBA00022538"/>
    </source>
</evidence>
<dbReference type="Proteomes" id="UP000280344">
    <property type="component" value="Chromosome"/>
</dbReference>
<dbReference type="InterPro" id="IPR053951">
    <property type="entry name" value="K_trans_N"/>
</dbReference>
<keyword evidence="10 12" id="KW-0406">Ion transport</keyword>
<dbReference type="RefSeq" id="WP_126704019.1">
    <property type="nucleotide sequence ID" value="NZ_CP034593.1"/>
</dbReference>
<dbReference type="AlphaFoldDB" id="A0A3Q9G4I6"/>
<keyword evidence="3 12" id="KW-0813">Transport</keyword>
<evidence type="ECO:0000313" key="16">
    <source>
        <dbReference type="Proteomes" id="UP000280344"/>
    </source>
</evidence>
<dbReference type="Pfam" id="PF02705">
    <property type="entry name" value="K_trans"/>
    <property type="match status" value="1"/>
</dbReference>
<gene>
    <name evidence="12" type="primary">kup</name>
    <name evidence="15" type="ORF">EJ997_07585</name>
</gene>
<keyword evidence="5 12" id="KW-0633">Potassium transport</keyword>
<keyword evidence="7 12" id="KW-0769">Symport</keyword>
<dbReference type="HAMAP" id="MF_01522">
    <property type="entry name" value="Kup"/>
    <property type="match status" value="1"/>
</dbReference>
<organism evidence="15 16">
    <name type="scientific">Flaviflexus ciconiae</name>
    <dbReference type="NCBI Taxonomy" id="2496867"/>
    <lineage>
        <taxon>Bacteria</taxon>
        <taxon>Bacillati</taxon>
        <taxon>Actinomycetota</taxon>
        <taxon>Actinomycetes</taxon>
        <taxon>Actinomycetales</taxon>
        <taxon>Actinomycetaceae</taxon>
        <taxon>Flaviflexus</taxon>
    </lineage>
</organism>
<proteinExistence type="inferred from homology"/>
<comment type="subcellular location">
    <subcellularLocation>
        <location evidence="12">Cell membrane</location>
        <topology evidence="12">Multi-pass membrane protein</topology>
    </subcellularLocation>
    <subcellularLocation>
        <location evidence="1">Membrane</location>
        <topology evidence="1">Multi-pass membrane protein</topology>
    </subcellularLocation>
</comment>
<feature type="transmembrane region" description="Helical" evidence="12">
    <location>
        <begin position="395"/>
        <end position="415"/>
    </location>
</feature>
<dbReference type="InterPro" id="IPR053952">
    <property type="entry name" value="K_trans_C"/>
</dbReference>
<sequence>MKNVLRVDSLLAISALGIVFGDIGTSPLYAMHALFSHALIPRSTEAITGIISLVIWALLTVVSIKYIIVLLSVDNDGDGGIMALSALVMRSVKQWVPKFAIVAGIVGAGLFYGDGLITPAISVMSATEGLAGVSPSLESWAVPFSILIVLGLFSVQHFGTGKVGALFGPTMLVWFLVLALLGLPQIATHPGVLLALLPHTGLLFIFNYPLAAFIALGTIVLVVTGAEALYADMGHFGPNPIRVAWFAIAFPCLAINYLGQGAFLLANPTVSDNPFFAMGPSWSTLPLGLLAACAAVVASQSVISGVFSLTRQAERLGCLPYVRAVQTSARARGQIYLPPVNALLCIGVIALIVFFQSSTALAGAYGLAVTSTFLLTSVLLVAYMRAVRRWNRVQVVSFIMTVGAAETIFFVSGLTKIVSGGWIPLTISVAMCAVMVTWRKGRSLLSTQHQQFIDDRDHFLRTPGLTVVPGTAIYHHVDHRTTPSALLLSAMAFGAIHDRIIAVSIVTMPVPHVHVMKRYTVHSTFRTMYPLRYENVTIRFGFKDDINIPAALEEAVAQGLMSQIKNPLYITTEAHFPPENPGVLPRWQRALFLTLYRISSRPTSRFRLPADRSLVIGLNARM</sequence>
<dbReference type="KEGG" id="flh:EJ997_07585"/>
<dbReference type="GO" id="GO:0015293">
    <property type="term" value="F:symporter activity"/>
    <property type="evidence" value="ECO:0007669"/>
    <property type="project" value="UniProtKB-UniRule"/>
</dbReference>
<comment type="similarity">
    <text evidence="2 12">Belongs to the HAK/KUP transporter (TC 2.A.72) family.</text>
</comment>
<feature type="transmembrane region" description="Helical" evidence="12">
    <location>
        <begin position="206"/>
        <end position="231"/>
    </location>
</feature>
<reference evidence="15 16" key="1">
    <citation type="submission" date="2018-12" db="EMBL/GenBank/DDBJ databases">
        <title>Complete genome sequence of Flaviflexus sp. H23T48.</title>
        <authorList>
            <person name="Bae J.-W."/>
            <person name="Lee J.-Y."/>
        </authorList>
    </citation>
    <scope>NUCLEOTIDE SEQUENCE [LARGE SCALE GENOMIC DNA]</scope>
    <source>
        <strain evidence="15 16">H23T48</strain>
    </source>
</reference>
<comment type="catalytic activity">
    <reaction evidence="12">
        <text>K(+)(in) + H(+)(in) = K(+)(out) + H(+)(out)</text>
        <dbReference type="Rhea" id="RHEA:28490"/>
        <dbReference type="ChEBI" id="CHEBI:15378"/>
        <dbReference type="ChEBI" id="CHEBI:29103"/>
    </reaction>
</comment>